<protein>
    <submittedName>
        <fullName evidence="3">SpoIID/LytB domain-containing protein</fullName>
    </submittedName>
</protein>
<evidence type="ECO:0000313" key="3">
    <source>
        <dbReference type="EMBL" id="MFC5176100.1"/>
    </source>
</evidence>
<comment type="caution">
    <text evidence="3">The sequence shown here is derived from an EMBL/GenBank/DDBJ whole genome shotgun (WGS) entry which is preliminary data.</text>
</comment>
<organism evidence="3 4">
    <name type="scientific">Nocardioides taihuensis</name>
    <dbReference type="NCBI Taxonomy" id="1835606"/>
    <lineage>
        <taxon>Bacteria</taxon>
        <taxon>Bacillati</taxon>
        <taxon>Actinomycetota</taxon>
        <taxon>Actinomycetes</taxon>
        <taxon>Propionibacteriales</taxon>
        <taxon>Nocardioidaceae</taxon>
        <taxon>Nocardioides</taxon>
    </lineage>
</organism>
<evidence type="ECO:0000259" key="2">
    <source>
        <dbReference type="Pfam" id="PF08486"/>
    </source>
</evidence>
<sequence>MTSPILRRLVGATTLALLAAGLVAAPASADDPYDVPDDAVIHLEGDGAGHGIGMSQYGAYGAANAGKTWRQILDFYYPGTHTGLRGGQVSVWISGDDDRDLVVDRAPGLTVRKVDGRSWRVAGVKASRWRLTPAPEGRTEISYRTGSWHRWKLVRGDAELTRGGAPVTLRTPDGPVDYRGALRSTRHDGTRVSVNVLPMEQYLRGVVPSEMAASSWPQQALRAQAVAARTYAAYEREHTANPDYDLCDTAACQAYGGASAEYSTSDRAVLKTARIVLTYEGQTAFAQYSASNGGYTVAGQFDYLPAQADPFEGTSSDYYGWTRTVTSAQVEAVYDVENLSAIGIETRNGQGPRGGRVGDVRLWSSTGWTGTVTGESFRRNLGLPSTLYEITAVEPAAP</sequence>
<reference evidence="4" key="1">
    <citation type="journal article" date="2019" name="Int. J. Syst. Evol. Microbiol.">
        <title>The Global Catalogue of Microorganisms (GCM) 10K type strain sequencing project: providing services to taxonomists for standard genome sequencing and annotation.</title>
        <authorList>
            <consortium name="The Broad Institute Genomics Platform"/>
            <consortium name="The Broad Institute Genome Sequencing Center for Infectious Disease"/>
            <person name="Wu L."/>
            <person name="Ma J."/>
        </authorList>
    </citation>
    <scope>NUCLEOTIDE SEQUENCE [LARGE SCALE GENOMIC DNA]</scope>
    <source>
        <strain evidence="4">DFY41</strain>
    </source>
</reference>
<keyword evidence="4" id="KW-1185">Reference proteome</keyword>
<dbReference type="EMBL" id="JBHSKD010000004">
    <property type="protein sequence ID" value="MFC5176100.1"/>
    <property type="molecule type" value="Genomic_DNA"/>
</dbReference>
<feature type="signal peptide" evidence="1">
    <location>
        <begin position="1"/>
        <end position="29"/>
    </location>
</feature>
<dbReference type="Proteomes" id="UP001596087">
    <property type="component" value="Unassembled WGS sequence"/>
</dbReference>
<keyword evidence="1" id="KW-0732">Signal</keyword>
<dbReference type="NCBIfam" id="TIGR02669">
    <property type="entry name" value="SpoIID_LytB"/>
    <property type="match status" value="1"/>
</dbReference>
<feature type="chain" id="PRO_5046792289" evidence="1">
    <location>
        <begin position="30"/>
        <end position="398"/>
    </location>
</feature>
<dbReference type="PANTHER" id="PTHR30032">
    <property type="entry name" value="N-ACETYLMURAMOYL-L-ALANINE AMIDASE-RELATED"/>
    <property type="match status" value="1"/>
</dbReference>
<name>A0ABW0BG89_9ACTN</name>
<proteinExistence type="predicted"/>
<accession>A0ABW0BG89</accession>
<dbReference type="RefSeq" id="WP_378587894.1">
    <property type="nucleotide sequence ID" value="NZ_JBHSKD010000004.1"/>
</dbReference>
<feature type="domain" description="Sporulation stage II protein D amidase enhancer LytB N-terminal" evidence="2">
    <location>
        <begin position="191"/>
        <end position="279"/>
    </location>
</feature>
<dbReference type="Pfam" id="PF08486">
    <property type="entry name" value="SpoIID"/>
    <property type="match status" value="1"/>
</dbReference>
<evidence type="ECO:0000313" key="4">
    <source>
        <dbReference type="Proteomes" id="UP001596087"/>
    </source>
</evidence>
<gene>
    <name evidence="3" type="ORF">ACFPGP_05410</name>
</gene>
<evidence type="ECO:0000256" key="1">
    <source>
        <dbReference type="SAM" id="SignalP"/>
    </source>
</evidence>
<dbReference type="InterPro" id="IPR051922">
    <property type="entry name" value="Bact_Sporulation_Assoc"/>
</dbReference>
<dbReference type="InterPro" id="IPR013486">
    <property type="entry name" value="SpoIID/LytB"/>
</dbReference>
<dbReference type="PANTHER" id="PTHR30032:SF4">
    <property type="entry name" value="AMIDASE ENHANCER"/>
    <property type="match status" value="1"/>
</dbReference>
<dbReference type="InterPro" id="IPR013693">
    <property type="entry name" value="SpoIID/LytB_N"/>
</dbReference>